<organism evidence="9 10">
    <name type="scientific">Halobacillus karajensis</name>
    <dbReference type="NCBI Taxonomy" id="195088"/>
    <lineage>
        <taxon>Bacteria</taxon>
        <taxon>Bacillati</taxon>
        <taxon>Bacillota</taxon>
        <taxon>Bacilli</taxon>
        <taxon>Bacillales</taxon>
        <taxon>Bacillaceae</taxon>
        <taxon>Halobacillus</taxon>
    </lineage>
</organism>
<dbReference type="Pfam" id="PF02423">
    <property type="entry name" value="OCD_Mu_crystall"/>
    <property type="match status" value="1"/>
</dbReference>
<keyword evidence="10" id="KW-1185">Reference proteome</keyword>
<reference evidence="9 10" key="2">
    <citation type="submission" date="2014-05" db="EMBL/GenBank/DDBJ databases">
        <title>Draft genome sequence of Halobacillus karajensis HK-03.</title>
        <authorList>
            <person name="Khelaifia S."/>
            <person name="Croce O."/>
            <person name="Lagier J.C."/>
            <person name="Raoult D."/>
        </authorList>
    </citation>
    <scope>NUCLEOTIDE SEQUENCE [LARGE SCALE GENOMIC DNA]</scope>
    <source>
        <strain evidence="9 10">HD-03</strain>
    </source>
</reference>
<dbReference type="FunFam" id="3.40.50.720:FF:000311">
    <property type="entry name" value="Ornithine cyclodeaminase"/>
    <property type="match status" value="1"/>
</dbReference>
<dbReference type="GO" id="GO:0016491">
    <property type="term" value="F:oxidoreductase activity"/>
    <property type="evidence" value="ECO:0007669"/>
    <property type="project" value="UniProtKB-KW"/>
</dbReference>
<comment type="similarity">
    <text evidence="1">Belongs to the ornithine cyclodeaminase/mu-crystallin family.</text>
</comment>
<dbReference type="RefSeq" id="WP_035504689.1">
    <property type="nucleotide sequence ID" value="NZ_CCDH010000002.1"/>
</dbReference>
<evidence type="ECO:0000256" key="7">
    <source>
        <dbReference type="ARBA" id="ARBA00070669"/>
    </source>
</evidence>
<comment type="catalytic activity">
    <reaction evidence="5">
        <text>L-proline + NADP(+) = 1-pyrroline-2-carboxylate + NADPH + H(+)</text>
        <dbReference type="Rhea" id="RHEA:20317"/>
        <dbReference type="ChEBI" id="CHEBI:15378"/>
        <dbReference type="ChEBI" id="CHEBI:39785"/>
        <dbReference type="ChEBI" id="CHEBI:57783"/>
        <dbReference type="ChEBI" id="CHEBI:58349"/>
        <dbReference type="ChEBI" id="CHEBI:60039"/>
        <dbReference type="EC" id="1.5.1.49"/>
    </reaction>
</comment>
<dbReference type="EMBL" id="CCDI010000001">
    <property type="protein sequence ID" value="CDQ21832.1"/>
    <property type="molecule type" value="Genomic_DNA"/>
</dbReference>
<comment type="caution">
    <text evidence="9">The sequence shown here is derived from an EMBL/GenBank/DDBJ whole genome shotgun (WGS) entry which is preliminary data.</text>
</comment>
<dbReference type="AlphaFoldDB" id="A0A024P2I9"/>
<gene>
    <name evidence="9" type="ORF">BN983_00026</name>
</gene>
<evidence type="ECO:0000313" key="9">
    <source>
        <dbReference type="EMBL" id="CDQ21832.1"/>
    </source>
</evidence>
<dbReference type="Gene3D" id="3.30.1780.10">
    <property type="entry name" value="ornithine cyclodeaminase, domain 1"/>
    <property type="match status" value="1"/>
</dbReference>
<dbReference type="PANTHER" id="PTHR13812">
    <property type="entry name" value="KETIMINE REDUCTASE MU-CRYSTALLIN"/>
    <property type="match status" value="1"/>
</dbReference>
<dbReference type="Gene3D" id="3.40.50.720">
    <property type="entry name" value="NAD(P)-binding Rossmann-like Domain"/>
    <property type="match status" value="1"/>
</dbReference>
<keyword evidence="2" id="KW-0560">Oxidoreductase</keyword>
<evidence type="ECO:0000256" key="2">
    <source>
        <dbReference type="ARBA" id="ARBA00023002"/>
    </source>
</evidence>
<name>A0A024P2I9_9BACI</name>
<evidence type="ECO:0000256" key="8">
    <source>
        <dbReference type="ARBA" id="ARBA00078572"/>
    </source>
</evidence>
<dbReference type="GO" id="GO:0005737">
    <property type="term" value="C:cytoplasm"/>
    <property type="evidence" value="ECO:0007669"/>
    <property type="project" value="TreeGrafter"/>
</dbReference>
<dbReference type="InterPro" id="IPR003462">
    <property type="entry name" value="ODC_Mu_crystall"/>
</dbReference>
<dbReference type="InterPro" id="IPR036291">
    <property type="entry name" value="NAD(P)-bd_dom_sf"/>
</dbReference>
<keyword evidence="3" id="KW-0520">NAD</keyword>
<dbReference type="SUPFAM" id="SSF51735">
    <property type="entry name" value="NAD(P)-binding Rossmann-fold domains"/>
    <property type="match status" value="1"/>
</dbReference>
<evidence type="ECO:0000313" key="10">
    <source>
        <dbReference type="Proteomes" id="UP000028868"/>
    </source>
</evidence>
<dbReference type="EC" id="1.5.1.49" evidence="6"/>
<accession>A0A024P2I9</accession>
<dbReference type="PIRSF" id="PIRSF001439">
    <property type="entry name" value="CryM"/>
    <property type="match status" value="1"/>
</dbReference>
<dbReference type="FunFam" id="3.30.1780.10:FF:000002">
    <property type="entry name" value="Ornithine cyclodeaminase"/>
    <property type="match status" value="1"/>
</dbReference>
<sequence length="326" mass="35401">MLILNTEEQKSLIDMSEIIEYAAVALKEFSAERTVTPIRTALPFHNGQNTALVMPSVAEELGGVGLKVVSVAPNNKHIGKKTINGVVMLSDFETGEPTALLEGSFLTRIRTGALSGVATKYLSRQDSKKLCIVGTGAQAKGLVESVLAVRDIEEIFLFNRTEQKAQEFAEYIREKFDKVVQIYSDANEAVKEADIIVTTTTSSTPVFSEALKPGVHVNAVGSFRPTMQELPSHIMPSADKVVVESKEAALEETGDLQVPIKEGLFNQEDIYGELGEIVSGEQEGRASDQEITVFKSVGLAVVDIIVAQYFYSKATENKVGTNIQLS</sequence>
<dbReference type="NCBIfam" id="NF006379">
    <property type="entry name" value="PRK08618.1"/>
    <property type="match status" value="1"/>
</dbReference>
<dbReference type="PANTHER" id="PTHR13812:SF19">
    <property type="entry name" value="KETIMINE REDUCTASE MU-CRYSTALLIN"/>
    <property type="match status" value="1"/>
</dbReference>
<evidence type="ECO:0000256" key="3">
    <source>
        <dbReference type="ARBA" id="ARBA00023027"/>
    </source>
</evidence>
<evidence type="ECO:0000256" key="4">
    <source>
        <dbReference type="ARBA" id="ARBA00050354"/>
    </source>
</evidence>
<dbReference type="GO" id="GO:0019752">
    <property type="term" value="P:carboxylic acid metabolic process"/>
    <property type="evidence" value="ECO:0007669"/>
    <property type="project" value="UniProtKB-ARBA"/>
</dbReference>
<evidence type="ECO:0000256" key="1">
    <source>
        <dbReference type="ARBA" id="ARBA00008903"/>
    </source>
</evidence>
<evidence type="ECO:0000256" key="6">
    <source>
        <dbReference type="ARBA" id="ARBA00067080"/>
    </source>
</evidence>
<dbReference type="InterPro" id="IPR023401">
    <property type="entry name" value="ODC_N"/>
</dbReference>
<proteinExistence type="inferred from homology"/>
<evidence type="ECO:0000256" key="5">
    <source>
        <dbReference type="ARBA" id="ARBA00052703"/>
    </source>
</evidence>
<protein>
    <recommendedName>
        <fullName evidence="7">Delta(1)-pyrroline-2-carboxylate reductase</fullName>
        <ecNumber evidence="6">1.5.1.49</ecNumber>
    </recommendedName>
    <alternativeName>
        <fullName evidence="8">Proline ketimine reductase</fullName>
    </alternativeName>
</protein>
<comment type="catalytic activity">
    <reaction evidence="4">
        <text>L-proline + NAD(+) = 1-pyrroline-2-carboxylate + NADH + H(+)</text>
        <dbReference type="Rhea" id="RHEA:20321"/>
        <dbReference type="ChEBI" id="CHEBI:15378"/>
        <dbReference type="ChEBI" id="CHEBI:39785"/>
        <dbReference type="ChEBI" id="CHEBI:57540"/>
        <dbReference type="ChEBI" id="CHEBI:57945"/>
        <dbReference type="ChEBI" id="CHEBI:60039"/>
        <dbReference type="EC" id="1.5.1.49"/>
    </reaction>
</comment>
<dbReference type="Proteomes" id="UP000028868">
    <property type="component" value="Unassembled WGS sequence"/>
</dbReference>
<reference evidence="10" key="1">
    <citation type="submission" date="2014-03" db="EMBL/GenBank/DDBJ databases">
        <authorList>
            <person name="Urmite Genomes U."/>
        </authorList>
    </citation>
    <scope>NUCLEOTIDE SEQUENCE [LARGE SCALE GENOMIC DNA]</scope>
    <source>
        <strain evidence="10">HD-03</strain>
    </source>
</reference>